<sequence length="152" mass="16235">MHGAPSVSYPVGRSLFAGALLTAAWLLGLAGVIAFAWHGASPARLAVAAAACIACGCWAGAWWRRQEAGLLAWDSAAWSWSAAGPGVEAGAVQVVLDLQSVLLLRWNAQGRTRWIWVERARLPSRWDALRRAVYSRANPEAPPRAEPPSATP</sequence>
<keyword evidence="1" id="KW-1133">Transmembrane helix</keyword>
<organism evidence="2 3">
    <name type="scientific">Ramlibacter henchirensis</name>
    <dbReference type="NCBI Taxonomy" id="204072"/>
    <lineage>
        <taxon>Bacteria</taxon>
        <taxon>Pseudomonadati</taxon>
        <taxon>Pseudomonadota</taxon>
        <taxon>Betaproteobacteria</taxon>
        <taxon>Burkholderiales</taxon>
        <taxon>Comamonadaceae</taxon>
        <taxon>Ramlibacter</taxon>
    </lineage>
</organism>
<evidence type="ECO:0008006" key="4">
    <source>
        <dbReference type="Google" id="ProtNLM"/>
    </source>
</evidence>
<keyword evidence="1" id="KW-0812">Transmembrane</keyword>
<evidence type="ECO:0000313" key="3">
    <source>
        <dbReference type="Proteomes" id="UP000298180"/>
    </source>
</evidence>
<keyword evidence="1" id="KW-0472">Membrane</keyword>
<reference evidence="2 3" key="1">
    <citation type="submission" date="2019-03" db="EMBL/GenBank/DDBJ databases">
        <title>Ramlibacter henchirensis DSM 14656, whole genome shotgun sequence.</title>
        <authorList>
            <person name="Zhang X."/>
            <person name="Feng G."/>
            <person name="Zhu H."/>
        </authorList>
    </citation>
    <scope>NUCLEOTIDE SEQUENCE [LARGE SCALE GENOMIC DNA]</scope>
    <source>
        <strain evidence="2 3">DSM 14656</strain>
    </source>
</reference>
<comment type="caution">
    <text evidence="2">The sequence shown here is derived from an EMBL/GenBank/DDBJ whole genome shotgun (WGS) entry which is preliminary data.</text>
</comment>
<evidence type="ECO:0000313" key="2">
    <source>
        <dbReference type="EMBL" id="TFZ02458.1"/>
    </source>
</evidence>
<dbReference type="Proteomes" id="UP000298180">
    <property type="component" value="Unassembled WGS sequence"/>
</dbReference>
<dbReference type="EMBL" id="SMLM01000002">
    <property type="protein sequence ID" value="TFZ02458.1"/>
    <property type="molecule type" value="Genomic_DNA"/>
</dbReference>
<keyword evidence="3" id="KW-1185">Reference proteome</keyword>
<dbReference type="RefSeq" id="WP_135263985.1">
    <property type="nucleotide sequence ID" value="NZ_SMLM01000002.1"/>
</dbReference>
<name>A0A4Z0BW30_9BURK</name>
<accession>A0A4Z0BW30</accession>
<dbReference type="OrthoDB" id="9157092at2"/>
<proteinExistence type="predicted"/>
<evidence type="ECO:0000256" key="1">
    <source>
        <dbReference type="SAM" id="Phobius"/>
    </source>
</evidence>
<gene>
    <name evidence="2" type="ORF">EZ313_14435</name>
</gene>
<feature type="transmembrane region" description="Helical" evidence="1">
    <location>
        <begin position="15"/>
        <end position="37"/>
    </location>
</feature>
<dbReference type="AlphaFoldDB" id="A0A4Z0BW30"/>
<feature type="transmembrane region" description="Helical" evidence="1">
    <location>
        <begin position="43"/>
        <end position="63"/>
    </location>
</feature>
<protein>
    <recommendedName>
        <fullName evidence="4">Toxin CptA</fullName>
    </recommendedName>
</protein>